<dbReference type="Proteomes" id="UP001150941">
    <property type="component" value="Unassembled WGS sequence"/>
</dbReference>
<keyword evidence="2" id="KW-1185">Reference proteome</keyword>
<evidence type="ECO:0000313" key="1">
    <source>
        <dbReference type="EMBL" id="KAJ5217236.1"/>
    </source>
</evidence>
<dbReference type="PANTHER" id="PTHR38111">
    <property type="entry name" value="ZN(2)-C6 FUNGAL-TYPE DOMAIN-CONTAINING PROTEIN-RELATED"/>
    <property type="match status" value="1"/>
</dbReference>
<dbReference type="RefSeq" id="XP_058326107.1">
    <property type="nucleotide sequence ID" value="XM_058479539.1"/>
</dbReference>
<reference evidence="1" key="2">
    <citation type="journal article" date="2023" name="IMA Fungus">
        <title>Comparative genomic study of the Penicillium genus elucidates a diverse pangenome and 15 lateral gene transfer events.</title>
        <authorList>
            <person name="Petersen C."/>
            <person name="Sorensen T."/>
            <person name="Nielsen M.R."/>
            <person name="Sondergaard T.E."/>
            <person name="Sorensen J.L."/>
            <person name="Fitzpatrick D.A."/>
            <person name="Frisvad J.C."/>
            <person name="Nielsen K.L."/>
        </authorList>
    </citation>
    <scope>NUCLEOTIDE SEQUENCE</scope>
    <source>
        <strain evidence="1">IBT 19713</strain>
    </source>
</reference>
<dbReference type="InterPro" id="IPR053178">
    <property type="entry name" value="Osmoadaptation_assoc"/>
</dbReference>
<gene>
    <name evidence="1" type="ORF">N7468_010244</name>
</gene>
<organism evidence="1 2">
    <name type="scientific">Penicillium chermesinum</name>
    <dbReference type="NCBI Taxonomy" id="63820"/>
    <lineage>
        <taxon>Eukaryota</taxon>
        <taxon>Fungi</taxon>
        <taxon>Dikarya</taxon>
        <taxon>Ascomycota</taxon>
        <taxon>Pezizomycotina</taxon>
        <taxon>Eurotiomycetes</taxon>
        <taxon>Eurotiomycetidae</taxon>
        <taxon>Eurotiales</taxon>
        <taxon>Aspergillaceae</taxon>
        <taxon>Penicillium</taxon>
    </lineage>
</organism>
<dbReference type="EMBL" id="JAPQKS010000008">
    <property type="protein sequence ID" value="KAJ5217236.1"/>
    <property type="molecule type" value="Genomic_DNA"/>
</dbReference>
<dbReference type="PANTHER" id="PTHR38111:SF6">
    <property type="entry name" value="FINGER DOMAIN PROTEIN, PUTATIVE (AFU_ORTHOLOGUE AFUA_8G01940)-RELATED"/>
    <property type="match status" value="1"/>
</dbReference>
<comment type="caution">
    <text evidence="1">The sequence shown here is derived from an EMBL/GenBank/DDBJ whole genome shotgun (WGS) entry which is preliminary data.</text>
</comment>
<dbReference type="AlphaFoldDB" id="A0A9W9TCA0"/>
<protein>
    <submittedName>
        <fullName evidence="1">Uncharacterized protein</fullName>
    </submittedName>
</protein>
<sequence>MGSDAIAIELTEDTEVGFQAKLLPLELPRLYTEYEAVRSRFQVDVQDLSMLTNFNVGRPTIAALSADPSRLRSLLGFSQWSYLQFVPSRYGRSHCLTAATDCLLARIQGILMPERRNEAKELRLHVAALTSLQDSLDDAYASLTPETLCASQLLGLHALLNPSEGATWANHTRGSISLIKHRSPSRFKHDFDKALFLAHIGPIVFDSLMSHSRCYIAEPEWMELYQSLDTGSDTLTERSSLAISIRSLMIRLPNLWHDIDSATKGPGLFDEKLQTSLNFRCQEMHQALVSWMEDYKTYCARTSVLSPSDQELSVRRELYGTALECLIVVKRLFATVSVDQSPELESDVQALVQSLLDLQKQPGPKHSWLFMGHEMGVTQGVLLTRSQWQCFPFYSSPRERKLAVRERYIDWVEKLQPRW</sequence>
<evidence type="ECO:0000313" key="2">
    <source>
        <dbReference type="Proteomes" id="UP001150941"/>
    </source>
</evidence>
<name>A0A9W9TCA0_9EURO</name>
<reference evidence="1" key="1">
    <citation type="submission" date="2022-11" db="EMBL/GenBank/DDBJ databases">
        <authorList>
            <person name="Petersen C."/>
        </authorList>
    </citation>
    <scope>NUCLEOTIDE SEQUENCE</scope>
    <source>
        <strain evidence="1">IBT 19713</strain>
    </source>
</reference>
<proteinExistence type="predicted"/>
<dbReference type="OrthoDB" id="4314040at2759"/>
<accession>A0A9W9TCA0</accession>
<dbReference type="GeneID" id="83206843"/>